<dbReference type="Proteomes" id="UP000076837">
    <property type="component" value="Unassembled WGS sequence"/>
</dbReference>
<organism evidence="2 3">
    <name type="scientific">Didymella rabiei</name>
    <name type="common">Chickpea ascochyta blight fungus</name>
    <name type="synonym">Mycosphaerella rabiei</name>
    <dbReference type="NCBI Taxonomy" id="5454"/>
    <lineage>
        <taxon>Eukaryota</taxon>
        <taxon>Fungi</taxon>
        <taxon>Dikarya</taxon>
        <taxon>Ascomycota</taxon>
        <taxon>Pezizomycotina</taxon>
        <taxon>Dothideomycetes</taxon>
        <taxon>Pleosporomycetidae</taxon>
        <taxon>Pleosporales</taxon>
        <taxon>Pleosporineae</taxon>
        <taxon>Didymellaceae</taxon>
        <taxon>Ascochyta</taxon>
    </lineage>
</organism>
<keyword evidence="3" id="KW-1185">Reference proteome</keyword>
<evidence type="ECO:0000313" key="3">
    <source>
        <dbReference type="Proteomes" id="UP000076837"/>
    </source>
</evidence>
<gene>
    <name evidence="2" type="ORF">ST47_g7402</name>
</gene>
<reference evidence="2 3" key="1">
    <citation type="journal article" date="2016" name="Sci. Rep.">
        <title>Draft genome sequencing and secretome analysis of fungal phytopathogen Ascochyta rabiei provides insight into the necrotrophic effector repertoire.</title>
        <authorList>
            <person name="Verma S."/>
            <person name="Gazara R.K."/>
            <person name="Nizam S."/>
            <person name="Parween S."/>
            <person name="Chattopadhyay D."/>
            <person name="Verma P.K."/>
        </authorList>
    </citation>
    <scope>NUCLEOTIDE SEQUENCE [LARGE SCALE GENOMIC DNA]</scope>
    <source>
        <strain evidence="2 3">ArDII</strain>
    </source>
</reference>
<feature type="region of interest" description="Disordered" evidence="1">
    <location>
        <begin position="1"/>
        <end position="57"/>
    </location>
</feature>
<comment type="caution">
    <text evidence="2">The sequence shown here is derived from an EMBL/GenBank/DDBJ whole genome shotgun (WGS) entry which is preliminary data.</text>
</comment>
<accession>A0A163AYT4</accession>
<dbReference type="AlphaFoldDB" id="A0A163AYT4"/>
<sequence>MPPRKRQKTGEDSSATSGEREESAQEDEQQVESSAAQHNKNNDDPGQAEDSQHIPEHEYVCMYRPRLDYTIENRLLGEESKEEEDLEGWYAMRTEKTQAISGLVGYALLRGLASLNFAEELEPDTNCPNVPIAITSLLEFSNSLPDYGIEDEAVE</sequence>
<evidence type="ECO:0000256" key="1">
    <source>
        <dbReference type="SAM" id="MobiDB-lite"/>
    </source>
</evidence>
<name>A0A163AYT4_DIDRA</name>
<evidence type="ECO:0000313" key="2">
    <source>
        <dbReference type="EMBL" id="KZM21473.1"/>
    </source>
</evidence>
<proteinExistence type="predicted"/>
<protein>
    <submittedName>
        <fullName evidence="2">Uncharacterized protein</fullName>
    </submittedName>
</protein>
<dbReference type="EMBL" id="JYNV01000244">
    <property type="protein sequence ID" value="KZM21473.1"/>
    <property type="molecule type" value="Genomic_DNA"/>
</dbReference>